<evidence type="ECO:0000313" key="2">
    <source>
        <dbReference type="EMBL" id="MFH6771845.1"/>
    </source>
</evidence>
<evidence type="ECO:0008006" key="4">
    <source>
        <dbReference type="Google" id="ProtNLM"/>
    </source>
</evidence>
<gene>
    <name evidence="2" type="ORF">V8G58_07840</name>
</gene>
<keyword evidence="3" id="KW-1185">Reference proteome</keyword>
<protein>
    <recommendedName>
        <fullName evidence="4">Cytochrome c domain-containing protein</fullName>
    </recommendedName>
</protein>
<feature type="chain" id="PRO_5047385074" description="Cytochrome c domain-containing protein" evidence="1">
    <location>
        <begin position="29"/>
        <end position="127"/>
    </location>
</feature>
<dbReference type="EMBL" id="JBAWKB010000002">
    <property type="protein sequence ID" value="MFH6771845.1"/>
    <property type="molecule type" value="Genomic_DNA"/>
</dbReference>
<reference evidence="2 3" key="1">
    <citation type="submission" date="2024-02" db="EMBL/GenBank/DDBJ databases">
        <title>A Gaetbulibacter species isolated from tidal flats and genomic insights of their niches.</title>
        <authorList>
            <person name="Ye Y."/>
        </authorList>
    </citation>
    <scope>NUCLEOTIDE SEQUENCE [LARGE SCALE GENOMIC DNA]</scope>
    <source>
        <strain evidence="2 3">KYW382</strain>
    </source>
</reference>
<evidence type="ECO:0000256" key="1">
    <source>
        <dbReference type="SAM" id="SignalP"/>
    </source>
</evidence>
<evidence type="ECO:0000313" key="3">
    <source>
        <dbReference type="Proteomes" id="UP001610100"/>
    </source>
</evidence>
<dbReference type="RefSeq" id="WP_344741048.1">
    <property type="nucleotide sequence ID" value="NZ_BAABAY010000002.1"/>
</dbReference>
<name>A0ABW7MYT8_9FLAO</name>
<organism evidence="2 3">
    <name type="scientific">Gaetbulibacter aestuarii</name>
    <dbReference type="NCBI Taxonomy" id="1502358"/>
    <lineage>
        <taxon>Bacteria</taxon>
        <taxon>Pseudomonadati</taxon>
        <taxon>Bacteroidota</taxon>
        <taxon>Flavobacteriia</taxon>
        <taxon>Flavobacteriales</taxon>
        <taxon>Flavobacteriaceae</taxon>
        <taxon>Gaetbulibacter</taxon>
    </lineage>
</organism>
<keyword evidence="1" id="KW-0732">Signal</keyword>
<dbReference type="Proteomes" id="UP001610100">
    <property type="component" value="Unassembled WGS sequence"/>
</dbReference>
<sequence length="127" mass="14526">MNQQNTSAKPLYPLGLLLLLLSLQHCKAKQTATMTSEAKTFENPVTYQNDIAPLMELKCTPCHFPDKGKKKFLDTYAAVKKNIDDILHRVQLPTTDKEFMPFKMKKDPLTEAELKLMKDWVTQGMPN</sequence>
<proteinExistence type="predicted"/>
<accession>A0ABW7MYT8</accession>
<comment type="caution">
    <text evidence="2">The sequence shown here is derived from an EMBL/GenBank/DDBJ whole genome shotgun (WGS) entry which is preliminary data.</text>
</comment>
<feature type="signal peptide" evidence="1">
    <location>
        <begin position="1"/>
        <end position="28"/>
    </location>
</feature>